<accession>A0AAW2VPP8</accession>
<reference evidence="1" key="1">
    <citation type="submission" date="2020-06" db="EMBL/GenBank/DDBJ databases">
        <authorList>
            <person name="Li T."/>
            <person name="Hu X."/>
            <person name="Zhang T."/>
            <person name="Song X."/>
            <person name="Zhang H."/>
            <person name="Dai N."/>
            <person name="Sheng W."/>
            <person name="Hou X."/>
            <person name="Wei L."/>
        </authorList>
    </citation>
    <scope>NUCLEOTIDE SEQUENCE</scope>
    <source>
        <strain evidence="1">G02</strain>
        <tissue evidence="1">Leaf</tissue>
    </source>
</reference>
<name>A0AAW2VPP8_SESRA</name>
<sequence length="53" mass="5668">MTPNRAGDNSSMEVFEEVLRRGIDYRAYDPRGGSIGAKAAGVDPPLAEVGAFR</sequence>
<proteinExistence type="predicted"/>
<dbReference type="EMBL" id="JACGWJ010000003">
    <property type="protein sequence ID" value="KAL0430396.1"/>
    <property type="molecule type" value="Genomic_DNA"/>
</dbReference>
<dbReference type="AlphaFoldDB" id="A0AAW2VPP8"/>
<gene>
    <name evidence="1" type="ORF">Sradi_0665600</name>
</gene>
<organism evidence="1">
    <name type="scientific">Sesamum radiatum</name>
    <name type="common">Black benniseed</name>
    <dbReference type="NCBI Taxonomy" id="300843"/>
    <lineage>
        <taxon>Eukaryota</taxon>
        <taxon>Viridiplantae</taxon>
        <taxon>Streptophyta</taxon>
        <taxon>Embryophyta</taxon>
        <taxon>Tracheophyta</taxon>
        <taxon>Spermatophyta</taxon>
        <taxon>Magnoliopsida</taxon>
        <taxon>eudicotyledons</taxon>
        <taxon>Gunneridae</taxon>
        <taxon>Pentapetalae</taxon>
        <taxon>asterids</taxon>
        <taxon>lamiids</taxon>
        <taxon>Lamiales</taxon>
        <taxon>Pedaliaceae</taxon>
        <taxon>Sesamum</taxon>
    </lineage>
</organism>
<comment type="caution">
    <text evidence="1">The sequence shown here is derived from an EMBL/GenBank/DDBJ whole genome shotgun (WGS) entry which is preliminary data.</text>
</comment>
<evidence type="ECO:0000313" key="1">
    <source>
        <dbReference type="EMBL" id="KAL0430396.1"/>
    </source>
</evidence>
<reference evidence="1" key="2">
    <citation type="journal article" date="2024" name="Plant">
        <title>Genomic evolution and insights into agronomic trait innovations of Sesamum species.</title>
        <authorList>
            <person name="Miao H."/>
            <person name="Wang L."/>
            <person name="Qu L."/>
            <person name="Liu H."/>
            <person name="Sun Y."/>
            <person name="Le M."/>
            <person name="Wang Q."/>
            <person name="Wei S."/>
            <person name="Zheng Y."/>
            <person name="Lin W."/>
            <person name="Duan Y."/>
            <person name="Cao H."/>
            <person name="Xiong S."/>
            <person name="Wang X."/>
            <person name="Wei L."/>
            <person name="Li C."/>
            <person name="Ma Q."/>
            <person name="Ju M."/>
            <person name="Zhao R."/>
            <person name="Li G."/>
            <person name="Mu C."/>
            <person name="Tian Q."/>
            <person name="Mei H."/>
            <person name="Zhang T."/>
            <person name="Gao T."/>
            <person name="Zhang H."/>
        </authorList>
    </citation>
    <scope>NUCLEOTIDE SEQUENCE</scope>
    <source>
        <strain evidence="1">G02</strain>
    </source>
</reference>
<protein>
    <submittedName>
        <fullName evidence="1">Uncharacterized protein</fullName>
    </submittedName>
</protein>